<reference evidence="1 2" key="1">
    <citation type="submission" date="2019-10" db="EMBL/GenBank/DDBJ databases">
        <authorList>
            <person name="Palmer J.M."/>
        </authorList>
    </citation>
    <scope>NUCLEOTIDE SEQUENCE [LARGE SCALE GENOMIC DNA]</scope>
    <source>
        <strain evidence="1 2">TWF694</strain>
    </source>
</reference>
<accession>A0AAV9WZ14</accession>
<organism evidence="1 2">
    <name type="scientific">Orbilia ellipsospora</name>
    <dbReference type="NCBI Taxonomy" id="2528407"/>
    <lineage>
        <taxon>Eukaryota</taxon>
        <taxon>Fungi</taxon>
        <taxon>Dikarya</taxon>
        <taxon>Ascomycota</taxon>
        <taxon>Pezizomycotina</taxon>
        <taxon>Orbiliomycetes</taxon>
        <taxon>Orbiliales</taxon>
        <taxon>Orbiliaceae</taxon>
        <taxon>Orbilia</taxon>
    </lineage>
</organism>
<gene>
    <name evidence="1" type="ORF">TWF694_003742</name>
</gene>
<proteinExistence type="predicted"/>
<dbReference type="Proteomes" id="UP001365542">
    <property type="component" value="Unassembled WGS sequence"/>
</dbReference>
<protein>
    <submittedName>
        <fullName evidence="1">Uncharacterized protein</fullName>
    </submittedName>
</protein>
<sequence length="705" mass="74145">MFCQCISDGCFQALQGTEFFAPQTAVDDCRSILWTPSTVFATTVNLHSTVTISATVTESVTSTLAGPIQTSTLIPSEASIITVTSTVTAVETYTTTGTTTISTVVRSSVIGTDTEISTKTTTSTLIITITQSVTNTNTITSVFNTTETVTEQLTSRFTTEVTATSQISETNTISSTDSFSTTITSTVSTQTTTISIIPLASVSGDYLKKRAETALPAYASPCSDQSAYSSACTCIGVSPSGINYIRVPSTTVTSLVTTHITVTKTQVAFVENVTTTVNLSTGVAATATQTVTATVTTTASTTTTTLVKEVTQVTGSAMLIIETATQLRTITNTFTTDYTTTVVSSTTTTTTSSISLETTNTITLETSQTTTIIQSATSTITTISPYYTGFAIQATNDIANGAYKGQFMYFFNDAGDGNNAHVAFTDNVSLAALYASDSSGNVTGVDNSTNPNVYTLPFSVYGAGDDNAQLYQTAAFDANMGRAGCYIDSNLIFQCQGLGRKYISIYDATGDVKLYSTISEIYAGNSTGPLVLKAVPLPSPGSTPTTPAAAAKSLIIRNDNNVADSPGDPWIGYFLSIVLEGTGAGTVGNNPRIRMNNNQTQAQAFLADPATGNLSPSTGGLFQLGGMSSIYTGIYAGLRNSALPVVEFTLQSNMNITWQMGVYVYVSIPVPASSGDGKFGEARAYIKWTDTFNNSWPSRWTGIFL</sequence>
<evidence type="ECO:0000313" key="2">
    <source>
        <dbReference type="Proteomes" id="UP001365542"/>
    </source>
</evidence>
<dbReference type="AlphaFoldDB" id="A0AAV9WZ14"/>
<dbReference type="EMBL" id="JAVHJO010000013">
    <property type="protein sequence ID" value="KAK6530387.1"/>
    <property type="molecule type" value="Genomic_DNA"/>
</dbReference>
<comment type="caution">
    <text evidence="1">The sequence shown here is derived from an EMBL/GenBank/DDBJ whole genome shotgun (WGS) entry which is preliminary data.</text>
</comment>
<name>A0AAV9WZ14_9PEZI</name>
<keyword evidence="2" id="KW-1185">Reference proteome</keyword>
<evidence type="ECO:0000313" key="1">
    <source>
        <dbReference type="EMBL" id="KAK6530387.1"/>
    </source>
</evidence>